<comment type="caution">
    <text evidence="2">The sequence shown here is derived from an EMBL/GenBank/DDBJ whole genome shotgun (WGS) entry which is preliminary data.</text>
</comment>
<dbReference type="Pfam" id="PF02579">
    <property type="entry name" value="Nitro_FeMo-Co"/>
    <property type="match status" value="1"/>
</dbReference>
<protein>
    <submittedName>
        <fullName evidence="2">Fe-Mo cluster-binding NifX family protein</fullName>
    </submittedName>
</protein>
<dbReference type="RefSeq" id="WP_109604768.1">
    <property type="nucleotide sequence ID" value="NZ_JAMHJO010000011.1"/>
</dbReference>
<organism evidence="2 3">
    <name type="scientific">Oceanotoga teriensis</name>
    <dbReference type="NCBI Taxonomy" id="515440"/>
    <lineage>
        <taxon>Bacteria</taxon>
        <taxon>Thermotogati</taxon>
        <taxon>Thermotogota</taxon>
        <taxon>Thermotogae</taxon>
        <taxon>Petrotogales</taxon>
        <taxon>Petrotogaceae</taxon>
        <taxon>Oceanotoga</taxon>
    </lineage>
</organism>
<dbReference type="Proteomes" id="UP000245921">
    <property type="component" value="Unassembled WGS sequence"/>
</dbReference>
<evidence type="ECO:0000259" key="1">
    <source>
        <dbReference type="Pfam" id="PF02579"/>
    </source>
</evidence>
<dbReference type="PANTHER" id="PTHR42983">
    <property type="entry name" value="DINITROGENASE IRON-MOLYBDENUM COFACTOR PROTEIN-RELATED"/>
    <property type="match status" value="1"/>
</dbReference>
<dbReference type="InterPro" id="IPR036105">
    <property type="entry name" value="DiNase_FeMo-co_biosyn_sf"/>
</dbReference>
<reference evidence="2 3" key="1">
    <citation type="submission" date="2018-05" db="EMBL/GenBank/DDBJ databases">
        <title>Genomic Encyclopedia of Type Strains, Phase IV (KMG-IV): sequencing the most valuable type-strain genomes for metagenomic binning, comparative biology and taxonomic classification.</title>
        <authorList>
            <person name="Goeker M."/>
        </authorList>
    </citation>
    <scope>NUCLEOTIDE SEQUENCE [LARGE SCALE GENOMIC DNA]</scope>
    <source>
        <strain evidence="2 3">DSM 24906</strain>
    </source>
</reference>
<dbReference type="PANTHER" id="PTHR42983:SF1">
    <property type="entry name" value="IRON-MOLYBDENUM PROTEIN"/>
    <property type="match status" value="1"/>
</dbReference>
<evidence type="ECO:0000313" key="2">
    <source>
        <dbReference type="EMBL" id="PWJ93240.1"/>
    </source>
</evidence>
<name>A0AA45HIT2_9BACT</name>
<keyword evidence="3" id="KW-1185">Reference proteome</keyword>
<proteinExistence type="predicted"/>
<dbReference type="EMBL" id="QGGI01000008">
    <property type="protein sequence ID" value="PWJ93240.1"/>
    <property type="molecule type" value="Genomic_DNA"/>
</dbReference>
<dbReference type="AlphaFoldDB" id="A0AA45HIT2"/>
<feature type="domain" description="Dinitrogenase iron-molybdenum cofactor biosynthesis" evidence="1">
    <location>
        <begin position="13"/>
        <end position="101"/>
    </location>
</feature>
<dbReference type="Gene3D" id="3.30.420.130">
    <property type="entry name" value="Dinitrogenase iron-molybdenum cofactor biosynthesis domain"/>
    <property type="match status" value="1"/>
</dbReference>
<dbReference type="SUPFAM" id="SSF53146">
    <property type="entry name" value="Nitrogenase accessory factor-like"/>
    <property type="match status" value="1"/>
</dbReference>
<accession>A0AA45HIT2</accession>
<gene>
    <name evidence="2" type="ORF">C7380_10869</name>
</gene>
<evidence type="ECO:0000313" key="3">
    <source>
        <dbReference type="Proteomes" id="UP000245921"/>
    </source>
</evidence>
<dbReference type="InterPro" id="IPR003731">
    <property type="entry name" value="Di-Nase_FeMo-co_biosynth"/>
</dbReference>
<sequence length="108" mass="12265">MKIALCSKENKKESLVDDRFARSEYFVIFDDEKKDFNFIKNNSNTEHGAGPKAIQFLAEQNVNIIIAPPLGKNATMAAEGSKIQVYLQENKSIEENLKAFKENLLNKQ</sequence>